<keyword evidence="3" id="KW-1185">Reference proteome</keyword>
<evidence type="ECO:0000256" key="1">
    <source>
        <dbReference type="SAM" id="Phobius"/>
    </source>
</evidence>
<dbReference type="AlphaFoldDB" id="A0A3D9LAE0"/>
<organism evidence="2 3">
    <name type="scientific">Citricoccus muralis</name>
    <dbReference type="NCBI Taxonomy" id="169134"/>
    <lineage>
        <taxon>Bacteria</taxon>
        <taxon>Bacillati</taxon>
        <taxon>Actinomycetota</taxon>
        <taxon>Actinomycetes</taxon>
        <taxon>Micrococcales</taxon>
        <taxon>Micrococcaceae</taxon>
        <taxon>Citricoccus</taxon>
    </lineage>
</organism>
<evidence type="ECO:0000313" key="3">
    <source>
        <dbReference type="Proteomes" id="UP000256727"/>
    </source>
</evidence>
<dbReference type="Proteomes" id="UP000256727">
    <property type="component" value="Unassembled WGS sequence"/>
</dbReference>
<dbReference type="RefSeq" id="WP_115931460.1">
    <property type="nucleotide sequence ID" value="NZ_QREH01000001.1"/>
</dbReference>
<feature type="transmembrane region" description="Helical" evidence="1">
    <location>
        <begin position="37"/>
        <end position="54"/>
    </location>
</feature>
<name>A0A3D9LAE0_9MICC</name>
<dbReference type="EMBL" id="QREH01000001">
    <property type="protein sequence ID" value="REE03329.1"/>
    <property type="molecule type" value="Genomic_DNA"/>
</dbReference>
<feature type="transmembrane region" description="Helical" evidence="1">
    <location>
        <begin position="6"/>
        <end position="25"/>
    </location>
</feature>
<proteinExistence type="predicted"/>
<reference evidence="2 3" key="1">
    <citation type="submission" date="2018-07" db="EMBL/GenBank/DDBJ databases">
        <title>Sequencing the genomes of 1000 actinobacteria strains.</title>
        <authorList>
            <person name="Klenk H.-P."/>
        </authorList>
    </citation>
    <scope>NUCLEOTIDE SEQUENCE [LARGE SCALE GENOMIC DNA]</scope>
    <source>
        <strain evidence="2 3">DSM 14442</strain>
    </source>
</reference>
<sequence length="119" mass="12477">MEVVTALFVAIHIISAAAIVGGWLAHFKNPTVTKSQWWGSWGMIVSGLLLAGLAEMGDGPVNHAKIGVKLVIGLGVFITALLGRRKENKGEPVPTGLAHATGGLGLINILIAVLWQDFS</sequence>
<feature type="transmembrane region" description="Helical" evidence="1">
    <location>
        <begin position="66"/>
        <end position="83"/>
    </location>
</feature>
<comment type="caution">
    <text evidence="2">The sequence shown here is derived from an EMBL/GenBank/DDBJ whole genome shotgun (WGS) entry which is preliminary data.</text>
</comment>
<gene>
    <name evidence="2" type="ORF">C8E99_1136</name>
</gene>
<feature type="transmembrane region" description="Helical" evidence="1">
    <location>
        <begin position="95"/>
        <end position="115"/>
    </location>
</feature>
<evidence type="ECO:0008006" key="4">
    <source>
        <dbReference type="Google" id="ProtNLM"/>
    </source>
</evidence>
<accession>A0A3D9LAE0</accession>
<dbReference type="OrthoDB" id="3830423at2"/>
<evidence type="ECO:0000313" key="2">
    <source>
        <dbReference type="EMBL" id="REE03329.1"/>
    </source>
</evidence>
<protein>
    <recommendedName>
        <fullName evidence="4">Integral membrane protein</fullName>
    </recommendedName>
</protein>
<keyword evidence="1" id="KW-0812">Transmembrane</keyword>
<keyword evidence="1" id="KW-1133">Transmembrane helix</keyword>
<keyword evidence="1" id="KW-0472">Membrane</keyword>